<keyword evidence="3" id="KW-1185">Reference proteome</keyword>
<reference evidence="2" key="2">
    <citation type="journal article" date="2022" name="Microb. Genom.">
        <title>A chromosome-scale genome assembly of the tomato pathogen Cladosporium fulvum reveals a compartmentalized genome architecture and the presence of a dispensable chromosome.</title>
        <authorList>
            <person name="Zaccaron A.Z."/>
            <person name="Chen L.H."/>
            <person name="Samaras A."/>
            <person name="Stergiopoulos I."/>
        </authorList>
    </citation>
    <scope>NUCLEOTIDE SEQUENCE</scope>
    <source>
        <strain evidence="2">Race5_Kim</strain>
    </source>
</reference>
<evidence type="ECO:0000313" key="3">
    <source>
        <dbReference type="Proteomes" id="UP000756132"/>
    </source>
</evidence>
<dbReference type="GeneID" id="71990230"/>
<dbReference type="Proteomes" id="UP000756132">
    <property type="component" value="Chromosome 7"/>
</dbReference>
<protein>
    <submittedName>
        <fullName evidence="2">Uncharacterized protein</fullName>
    </submittedName>
</protein>
<organism evidence="2 3">
    <name type="scientific">Passalora fulva</name>
    <name type="common">Tomato leaf mold</name>
    <name type="synonym">Cladosporium fulvum</name>
    <dbReference type="NCBI Taxonomy" id="5499"/>
    <lineage>
        <taxon>Eukaryota</taxon>
        <taxon>Fungi</taxon>
        <taxon>Dikarya</taxon>
        <taxon>Ascomycota</taxon>
        <taxon>Pezizomycotina</taxon>
        <taxon>Dothideomycetes</taxon>
        <taxon>Dothideomycetidae</taxon>
        <taxon>Mycosphaerellales</taxon>
        <taxon>Mycosphaerellaceae</taxon>
        <taxon>Fulvia</taxon>
    </lineage>
</organism>
<feature type="region of interest" description="Disordered" evidence="1">
    <location>
        <begin position="1"/>
        <end position="21"/>
    </location>
</feature>
<accession>A0A9Q8URK1</accession>
<gene>
    <name evidence="2" type="ORF">CLAFUR5_10352</name>
</gene>
<sequence length="131" mass="15032">MTRPLGRPRSWRKPSGPGALRRVTTTTTCCCLRTRWLPEASEDAANRDARQAEKDLDSRHKLQAKTRKQYQYGLSNEFSEKHRAIAASDVLDRKLGVKMGWREEEEKKEELFCKAERTSKGVRHYEGPGGV</sequence>
<evidence type="ECO:0000313" key="2">
    <source>
        <dbReference type="EMBL" id="UJO19810.1"/>
    </source>
</evidence>
<dbReference type="KEGG" id="ffu:CLAFUR5_10352"/>
<proteinExistence type="predicted"/>
<reference evidence="2" key="1">
    <citation type="submission" date="2021-12" db="EMBL/GenBank/DDBJ databases">
        <authorList>
            <person name="Zaccaron A."/>
            <person name="Stergiopoulos I."/>
        </authorList>
    </citation>
    <scope>NUCLEOTIDE SEQUENCE</scope>
    <source>
        <strain evidence="2">Race5_Kim</strain>
    </source>
</reference>
<dbReference type="RefSeq" id="XP_047764176.1">
    <property type="nucleotide sequence ID" value="XM_047909500.1"/>
</dbReference>
<name>A0A9Q8URK1_PASFU</name>
<evidence type="ECO:0000256" key="1">
    <source>
        <dbReference type="SAM" id="MobiDB-lite"/>
    </source>
</evidence>
<dbReference type="AlphaFoldDB" id="A0A9Q8URK1"/>
<dbReference type="EMBL" id="CP090169">
    <property type="protein sequence ID" value="UJO19810.1"/>
    <property type="molecule type" value="Genomic_DNA"/>
</dbReference>